<reference evidence="1 2" key="1">
    <citation type="submission" date="2011-09" db="EMBL/GenBank/DDBJ databases">
        <authorList>
            <person name="Weinstock G."/>
            <person name="Sodergren E."/>
            <person name="Clifton S."/>
            <person name="Fulton L."/>
            <person name="Fulton B."/>
            <person name="Courtney L."/>
            <person name="Fronick C."/>
            <person name="Harrison M."/>
            <person name="Strong C."/>
            <person name="Farmer C."/>
            <person name="Delahaunty K."/>
            <person name="Markovic C."/>
            <person name="Hall O."/>
            <person name="Minx P."/>
            <person name="Tomlinson C."/>
            <person name="Mitreva M."/>
            <person name="Hou S."/>
            <person name="Chen J."/>
            <person name="Wollam A."/>
            <person name="Pepin K.H."/>
            <person name="Johnson M."/>
            <person name="Bhonagiri V."/>
            <person name="Zhang X."/>
            <person name="Suruliraj S."/>
            <person name="Warren W."/>
            <person name="Chinwalla A."/>
            <person name="Mardis E.R."/>
            <person name="Wilson R.K."/>
        </authorList>
    </citation>
    <scope>NUCLEOTIDE SEQUENCE [LARGE SCALE GENOMIC DNA]</scope>
    <source>
        <strain evidence="1 2">F0439</strain>
    </source>
</reference>
<dbReference type="eggNOG" id="ENOG5030A41">
    <property type="taxonomic scope" value="Bacteria"/>
</dbReference>
<gene>
    <name evidence="1" type="ORF">HMPREF9103_02194</name>
</gene>
<sequence>MIIEAEGDKSIADILVAPSKKLPLLDKIRKEAPIMTNTTDWKAALNSEKDFKDFITDYFQKHEELTGNYENSSYYEYYTVRLDSRDGLIITLTTGLNTTGNTGMSPIPFKDVEKLSIEQFRQLILHKKFADMHTSLADVFKTVAGVPDAVNE</sequence>
<evidence type="ECO:0000313" key="1">
    <source>
        <dbReference type="EMBL" id="EHL96826.1"/>
    </source>
</evidence>
<comment type="caution">
    <text evidence="1">The sequence shown here is derived from an EMBL/GenBank/DDBJ whole genome shotgun (WGS) entry which is preliminary data.</text>
</comment>
<dbReference type="AlphaFoldDB" id="G9ZR33"/>
<proteinExistence type="predicted"/>
<evidence type="ECO:0000313" key="2">
    <source>
        <dbReference type="Proteomes" id="UP000004625"/>
    </source>
</evidence>
<accession>G9ZR33</accession>
<dbReference type="Proteomes" id="UP000004625">
    <property type="component" value="Unassembled WGS sequence"/>
</dbReference>
<dbReference type="HOGENOM" id="CLU_144736_0_0_9"/>
<name>G9ZR33_9LACO</name>
<dbReference type="PATRIC" id="fig|797515.3.peg.1979"/>
<keyword evidence="2" id="KW-1185">Reference proteome</keyword>
<organism evidence="1 2">
    <name type="scientific">Lentilactobacillus parafarraginis F0439</name>
    <dbReference type="NCBI Taxonomy" id="797515"/>
    <lineage>
        <taxon>Bacteria</taxon>
        <taxon>Bacillati</taxon>
        <taxon>Bacillota</taxon>
        <taxon>Bacilli</taxon>
        <taxon>Lactobacillales</taxon>
        <taxon>Lactobacillaceae</taxon>
        <taxon>Lentilactobacillus</taxon>
    </lineage>
</organism>
<dbReference type="EMBL" id="AGEY01000166">
    <property type="protein sequence ID" value="EHL96826.1"/>
    <property type="molecule type" value="Genomic_DNA"/>
</dbReference>
<protein>
    <submittedName>
        <fullName evidence="1">Uncharacterized protein</fullName>
    </submittedName>
</protein>